<dbReference type="Pfam" id="PF00254">
    <property type="entry name" value="FKBP_C"/>
    <property type="match status" value="1"/>
</dbReference>
<dbReference type="PANTHER" id="PTHR43811">
    <property type="entry name" value="FKBP-TYPE PEPTIDYL-PROLYL CIS-TRANS ISOMERASE FKPA"/>
    <property type="match status" value="1"/>
</dbReference>
<dbReference type="AlphaFoldDB" id="A0A2S7WPB4"/>
<evidence type="ECO:0000256" key="2">
    <source>
        <dbReference type="ARBA" id="ARBA00006577"/>
    </source>
</evidence>
<dbReference type="PANTHER" id="PTHR43811:SF19">
    <property type="entry name" value="39 KDA FK506-BINDING NUCLEAR PROTEIN"/>
    <property type="match status" value="1"/>
</dbReference>
<dbReference type="InterPro" id="IPR001179">
    <property type="entry name" value="PPIase_FKBP_dom"/>
</dbReference>
<organism evidence="8 9">
    <name type="scientific">Polaribacter porphyrae</name>
    <dbReference type="NCBI Taxonomy" id="1137780"/>
    <lineage>
        <taxon>Bacteria</taxon>
        <taxon>Pseudomonadati</taxon>
        <taxon>Bacteroidota</taxon>
        <taxon>Flavobacteriia</taxon>
        <taxon>Flavobacteriales</taxon>
        <taxon>Flavobacteriaceae</taxon>
    </lineage>
</organism>
<gene>
    <name evidence="8" type="ORF">BTO18_08980</name>
</gene>
<evidence type="ECO:0000313" key="9">
    <source>
        <dbReference type="Proteomes" id="UP000238882"/>
    </source>
</evidence>
<protein>
    <recommendedName>
        <fullName evidence="6">Peptidyl-prolyl cis-trans isomerase</fullName>
        <ecNumber evidence="6">5.2.1.8</ecNumber>
    </recommendedName>
</protein>
<dbReference type="InterPro" id="IPR046357">
    <property type="entry name" value="PPIase_dom_sf"/>
</dbReference>
<dbReference type="Proteomes" id="UP000238882">
    <property type="component" value="Unassembled WGS sequence"/>
</dbReference>
<comment type="caution">
    <text evidence="8">The sequence shown here is derived from an EMBL/GenBank/DDBJ whole genome shotgun (WGS) entry which is preliminary data.</text>
</comment>
<comment type="similarity">
    <text evidence="2 6">Belongs to the FKBP-type PPIase family.</text>
</comment>
<name>A0A2S7WPB4_9FLAO</name>
<keyword evidence="4 5" id="KW-0413">Isomerase</keyword>
<reference evidence="8 9" key="1">
    <citation type="submission" date="2016-12" db="EMBL/GenBank/DDBJ databases">
        <title>Trade-off between light-utilization and light-protection in marine flavobacteria.</title>
        <authorList>
            <person name="Kumagai Y."/>
            <person name="Yoshizawa S."/>
            <person name="Kogure K."/>
            <person name="Iwasaki W."/>
        </authorList>
    </citation>
    <scope>NUCLEOTIDE SEQUENCE [LARGE SCALE GENOMIC DNA]</scope>
    <source>
        <strain evidence="8 9">NBRC 108759</strain>
    </source>
</reference>
<evidence type="ECO:0000256" key="3">
    <source>
        <dbReference type="ARBA" id="ARBA00023110"/>
    </source>
</evidence>
<comment type="catalytic activity">
    <reaction evidence="1 5 6">
        <text>[protein]-peptidylproline (omega=180) = [protein]-peptidylproline (omega=0)</text>
        <dbReference type="Rhea" id="RHEA:16237"/>
        <dbReference type="Rhea" id="RHEA-COMP:10747"/>
        <dbReference type="Rhea" id="RHEA-COMP:10748"/>
        <dbReference type="ChEBI" id="CHEBI:83833"/>
        <dbReference type="ChEBI" id="CHEBI:83834"/>
        <dbReference type="EC" id="5.2.1.8"/>
    </reaction>
</comment>
<evidence type="ECO:0000259" key="7">
    <source>
        <dbReference type="PROSITE" id="PS50059"/>
    </source>
</evidence>
<dbReference type="GO" id="GO:0003755">
    <property type="term" value="F:peptidyl-prolyl cis-trans isomerase activity"/>
    <property type="evidence" value="ECO:0007669"/>
    <property type="project" value="UniProtKB-UniRule"/>
</dbReference>
<evidence type="ECO:0000256" key="4">
    <source>
        <dbReference type="ARBA" id="ARBA00023235"/>
    </source>
</evidence>
<dbReference type="SUPFAM" id="SSF54534">
    <property type="entry name" value="FKBP-like"/>
    <property type="match status" value="1"/>
</dbReference>
<dbReference type="EMBL" id="MSCN01000001">
    <property type="protein sequence ID" value="PQJ79296.1"/>
    <property type="molecule type" value="Genomic_DNA"/>
</dbReference>
<dbReference type="RefSeq" id="WP_105015895.1">
    <property type="nucleotide sequence ID" value="NZ_MSCN01000001.1"/>
</dbReference>
<evidence type="ECO:0000256" key="6">
    <source>
        <dbReference type="RuleBase" id="RU003915"/>
    </source>
</evidence>
<accession>A0A2S7WPB4</accession>
<dbReference type="EC" id="5.2.1.8" evidence="6"/>
<keyword evidence="3 5" id="KW-0697">Rotamase</keyword>
<keyword evidence="9" id="KW-1185">Reference proteome</keyword>
<sequence>MKKYLYTIITILCFSSCSQENSIPEDPINYDALNEIEIQDYIKKNNLDPTKSDSGLYYIIKNEGTGDFPQATSNVKTYYKGYLTNGSVFDESPTEGIDFDLNILIKGFSEGVTYLKEGGEITMIIPSKLAYPIELFPHNSFAGKVLIFDVKLISIN</sequence>
<proteinExistence type="inferred from homology"/>
<dbReference type="Gene3D" id="3.10.50.40">
    <property type="match status" value="1"/>
</dbReference>
<evidence type="ECO:0000256" key="1">
    <source>
        <dbReference type="ARBA" id="ARBA00000971"/>
    </source>
</evidence>
<evidence type="ECO:0000313" key="8">
    <source>
        <dbReference type="EMBL" id="PQJ79296.1"/>
    </source>
</evidence>
<feature type="domain" description="PPIase FKBP-type" evidence="7">
    <location>
        <begin position="72"/>
        <end position="156"/>
    </location>
</feature>
<dbReference type="PROSITE" id="PS50059">
    <property type="entry name" value="FKBP_PPIASE"/>
    <property type="match status" value="1"/>
</dbReference>
<evidence type="ECO:0000256" key="5">
    <source>
        <dbReference type="PROSITE-ProRule" id="PRU00277"/>
    </source>
</evidence>
<dbReference type="OrthoDB" id="9814548at2"/>